<evidence type="ECO:0000256" key="2">
    <source>
        <dbReference type="SAM" id="Phobius"/>
    </source>
</evidence>
<evidence type="ECO:0000256" key="1">
    <source>
        <dbReference type="SAM" id="MobiDB-lite"/>
    </source>
</evidence>
<gene>
    <name evidence="3" type="ORF">CLCR_09024</name>
</gene>
<evidence type="ECO:0000313" key="3">
    <source>
        <dbReference type="EMBL" id="OCT51969.1"/>
    </source>
</evidence>
<feature type="transmembrane region" description="Helical" evidence="2">
    <location>
        <begin position="142"/>
        <end position="166"/>
    </location>
</feature>
<accession>A0A1C1CU02</accession>
<dbReference type="PANTHER" id="PTHR37451">
    <property type="entry name" value="MARVEL DOMAIN"/>
    <property type="match status" value="1"/>
</dbReference>
<keyword evidence="2" id="KW-0472">Membrane</keyword>
<dbReference type="AlphaFoldDB" id="A0A1C1CU02"/>
<dbReference type="PANTHER" id="PTHR37451:SF4">
    <property type="entry name" value="MARVEL DOMAIN-CONTAINING PROTEIN"/>
    <property type="match status" value="1"/>
</dbReference>
<reference evidence="4" key="1">
    <citation type="submission" date="2015-07" db="EMBL/GenBank/DDBJ databases">
        <authorList>
            <person name="Teixeira M.M."/>
            <person name="Souza R.C."/>
            <person name="Almeida L.G."/>
            <person name="Vicente V.A."/>
            <person name="de Hoog S."/>
            <person name="Bocca A.L."/>
            <person name="de Almeida S.R."/>
            <person name="Vasconcelos A.T."/>
            <person name="Felipe M.S."/>
        </authorList>
    </citation>
    <scope>NUCLEOTIDE SEQUENCE [LARGE SCALE GENOMIC DNA]</scope>
    <source>
        <strain evidence="4">KSF</strain>
    </source>
</reference>
<feature type="transmembrane region" description="Helical" evidence="2">
    <location>
        <begin position="80"/>
        <end position="103"/>
    </location>
</feature>
<dbReference type="eggNOG" id="ENOG502SYWK">
    <property type="taxonomic scope" value="Eukaryota"/>
</dbReference>
<keyword evidence="2" id="KW-0812">Transmembrane</keyword>
<feature type="region of interest" description="Disordered" evidence="1">
    <location>
        <begin position="175"/>
        <end position="213"/>
    </location>
</feature>
<dbReference type="Proteomes" id="UP000094526">
    <property type="component" value="Unassembled WGS sequence"/>
</dbReference>
<keyword evidence="2" id="KW-1133">Transmembrane helix</keyword>
<proteinExistence type="predicted"/>
<dbReference type="VEuPathDB" id="FungiDB:G647_06160"/>
<keyword evidence="4" id="KW-1185">Reference proteome</keyword>
<evidence type="ECO:0000313" key="4">
    <source>
        <dbReference type="Proteomes" id="UP000094526"/>
    </source>
</evidence>
<comment type="caution">
    <text evidence="3">The sequence shown here is derived from an EMBL/GenBank/DDBJ whole genome shotgun (WGS) entry which is preliminary data.</text>
</comment>
<dbReference type="OrthoDB" id="5325022at2759"/>
<name>A0A1C1CU02_9EURO</name>
<dbReference type="STRING" id="86049.A0A1C1CU02"/>
<organism evidence="3 4">
    <name type="scientific">Cladophialophora carrionii</name>
    <dbReference type="NCBI Taxonomy" id="86049"/>
    <lineage>
        <taxon>Eukaryota</taxon>
        <taxon>Fungi</taxon>
        <taxon>Dikarya</taxon>
        <taxon>Ascomycota</taxon>
        <taxon>Pezizomycotina</taxon>
        <taxon>Eurotiomycetes</taxon>
        <taxon>Chaetothyriomycetidae</taxon>
        <taxon>Chaetothyriales</taxon>
        <taxon>Herpotrichiellaceae</taxon>
        <taxon>Cladophialophora</taxon>
    </lineage>
</organism>
<feature type="transmembrane region" description="Helical" evidence="2">
    <location>
        <begin position="20"/>
        <end position="43"/>
    </location>
</feature>
<evidence type="ECO:0008006" key="5">
    <source>
        <dbReference type="Google" id="ProtNLM"/>
    </source>
</evidence>
<feature type="compositionally biased region" description="Basic and acidic residues" evidence="1">
    <location>
        <begin position="202"/>
        <end position="213"/>
    </location>
</feature>
<dbReference type="EMBL" id="LGRB01000009">
    <property type="protein sequence ID" value="OCT51969.1"/>
    <property type="molecule type" value="Genomic_DNA"/>
</dbReference>
<dbReference type="VEuPathDB" id="FungiDB:CLCR_09024"/>
<sequence>MAAALDSRRPVVPMPRWSNIIGCAKAVVAILVLAFTAAATGIWGAAPGFGIALFTASVTLLVFAYYFVALSRSPALYNRWTVLVLESAGTFLWLVSLALLSGWSVHHRGGPPSGYGFWHAPFGPSDVGLQSHPRRSNRRVGIAFAGTAAGLSGLEFTLFAITLVTFGMGLHRQRKDELSQRAAPTTSTSSSTAVHQGEQEGIADKQKPEPVVV</sequence>
<protein>
    <recommendedName>
        <fullName evidence="5">MARVEL domain-containing protein</fullName>
    </recommendedName>
</protein>
<feature type="transmembrane region" description="Helical" evidence="2">
    <location>
        <begin position="49"/>
        <end position="68"/>
    </location>
</feature>